<proteinExistence type="predicted"/>
<dbReference type="EMBL" id="VOSK01000001">
    <property type="protein sequence ID" value="MPR23840.1"/>
    <property type="molecule type" value="Genomic_DNA"/>
</dbReference>
<comment type="caution">
    <text evidence="2">The sequence shown here is derived from an EMBL/GenBank/DDBJ whole genome shotgun (WGS) entry which is preliminary data.</text>
</comment>
<feature type="compositionally biased region" description="Basic and acidic residues" evidence="1">
    <location>
        <begin position="1"/>
        <end position="12"/>
    </location>
</feature>
<evidence type="ECO:0000313" key="2">
    <source>
        <dbReference type="EMBL" id="MPR23840.1"/>
    </source>
</evidence>
<accession>A0A5N7MB29</accession>
<dbReference type="Proteomes" id="UP000403266">
    <property type="component" value="Unassembled WGS sequence"/>
</dbReference>
<dbReference type="AlphaFoldDB" id="A0A5N7MB29"/>
<feature type="region of interest" description="Disordered" evidence="1">
    <location>
        <begin position="1"/>
        <end position="82"/>
    </location>
</feature>
<gene>
    <name evidence="2" type="ORF">FS320_01040</name>
</gene>
<dbReference type="RefSeq" id="WP_152708737.1">
    <property type="nucleotide sequence ID" value="NZ_VOSJ01000001.1"/>
</dbReference>
<evidence type="ECO:0000313" key="3">
    <source>
        <dbReference type="Proteomes" id="UP000403266"/>
    </source>
</evidence>
<name>A0A5N7MB29_9HYPH</name>
<sequence length="182" mass="20162">MNQSNDEDRTTGPDEGGADIDEAYEASSAGHDATSAEADPAGDASNMAEPEFSGEGAEMLNSPSLDVTADGSLMPQSGFHDDPYIEFDNVTRKEIMRMTTDNSMRFYQAVVIKDHELLPIEEGARLFGAVLQHIVMGLSQTLSDQEMGLRFDEFARRQNGEDPWHLSIRRERFRIETSRGEG</sequence>
<organism evidence="2 3">
    <name type="scientific">Microvirga tunisiensis</name>
    <dbReference type="NCBI Taxonomy" id="2108360"/>
    <lineage>
        <taxon>Bacteria</taxon>
        <taxon>Pseudomonadati</taxon>
        <taxon>Pseudomonadota</taxon>
        <taxon>Alphaproteobacteria</taxon>
        <taxon>Hyphomicrobiales</taxon>
        <taxon>Methylobacteriaceae</taxon>
        <taxon>Microvirga</taxon>
    </lineage>
</organism>
<keyword evidence="3" id="KW-1185">Reference proteome</keyword>
<protein>
    <submittedName>
        <fullName evidence="2">Uncharacterized protein</fullName>
    </submittedName>
</protein>
<evidence type="ECO:0000256" key="1">
    <source>
        <dbReference type="SAM" id="MobiDB-lite"/>
    </source>
</evidence>
<reference evidence="2 3" key="1">
    <citation type="journal article" date="2019" name="Syst. Appl. Microbiol.">
        <title>Microvirga tunisiensis sp. nov., a root nodule symbiotic bacterium isolated from Lupinus micranthus and L. luteus grown in Northern Tunisia.</title>
        <authorList>
            <person name="Msaddak A."/>
            <person name="Rejili M."/>
            <person name="Duran D."/>
            <person name="Mars M."/>
            <person name="Palacios J.M."/>
            <person name="Ruiz-Argueso T."/>
            <person name="Rey L."/>
            <person name="Imperial J."/>
        </authorList>
    </citation>
    <scope>NUCLEOTIDE SEQUENCE [LARGE SCALE GENOMIC DNA]</scope>
    <source>
        <strain evidence="2 3">Lmie10</strain>
    </source>
</reference>